<evidence type="ECO:0000313" key="3">
    <source>
        <dbReference type="Proteomes" id="UP001058974"/>
    </source>
</evidence>
<keyword evidence="3" id="KW-1185">Reference proteome</keyword>
<gene>
    <name evidence="2" type="ORF">KIW84_055033</name>
</gene>
<dbReference type="InterPro" id="IPR019557">
    <property type="entry name" value="AminoTfrase-like_pln_mobile"/>
</dbReference>
<protein>
    <recommendedName>
        <fullName evidence="1">Aminotransferase-like plant mobile domain-containing protein</fullName>
    </recommendedName>
</protein>
<dbReference type="PANTHER" id="PTHR46033:SF67">
    <property type="entry name" value="AMINOTRANSFERASE-LIKE, PLANT MOBILE DOMAIN FAMILY PROTEIN"/>
    <property type="match status" value="1"/>
</dbReference>
<proteinExistence type="predicted"/>
<dbReference type="PANTHER" id="PTHR46033">
    <property type="entry name" value="PROTEIN MAIN-LIKE 2"/>
    <property type="match status" value="1"/>
</dbReference>
<dbReference type="InterPro" id="IPR044824">
    <property type="entry name" value="MAIN-like"/>
</dbReference>
<evidence type="ECO:0000313" key="2">
    <source>
        <dbReference type="EMBL" id="KAI5409440.1"/>
    </source>
</evidence>
<comment type="caution">
    <text evidence="2">The sequence shown here is derived from an EMBL/GenBank/DDBJ whole genome shotgun (WGS) entry which is preliminary data.</text>
</comment>
<dbReference type="GO" id="GO:0010073">
    <property type="term" value="P:meristem maintenance"/>
    <property type="evidence" value="ECO:0007669"/>
    <property type="project" value="InterPro"/>
</dbReference>
<dbReference type="EMBL" id="JAMSHJ010000005">
    <property type="protein sequence ID" value="KAI5409440.1"/>
    <property type="molecule type" value="Genomic_DNA"/>
</dbReference>
<dbReference type="AlphaFoldDB" id="A0A9D4WXL8"/>
<evidence type="ECO:0000259" key="1">
    <source>
        <dbReference type="Pfam" id="PF10536"/>
    </source>
</evidence>
<dbReference type="Gramene" id="Psat05G0503300-T1">
    <property type="protein sequence ID" value="KAI5409440.1"/>
    <property type="gene ID" value="KIW84_055033"/>
</dbReference>
<dbReference type="Proteomes" id="UP001058974">
    <property type="component" value="Chromosome 5"/>
</dbReference>
<reference evidence="2 3" key="1">
    <citation type="journal article" date="2022" name="Nat. Genet.">
        <title>Improved pea reference genome and pan-genome highlight genomic features and evolutionary characteristics.</title>
        <authorList>
            <person name="Yang T."/>
            <person name="Liu R."/>
            <person name="Luo Y."/>
            <person name="Hu S."/>
            <person name="Wang D."/>
            <person name="Wang C."/>
            <person name="Pandey M.K."/>
            <person name="Ge S."/>
            <person name="Xu Q."/>
            <person name="Li N."/>
            <person name="Li G."/>
            <person name="Huang Y."/>
            <person name="Saxena R.K."/>
            <person name="Ji Y."/>
            <person name="Li M."/>
            <person name="Yan X."/>
            <person name="He Y."/>
            <person name="Liu Y."/>
            <person name="Wang X."/>
            <person name="Xiang C."/>
            <person name="Varshney R.K."/>
            <person name="Ding H."/>
            <person name="Gao S."/>
            <person name="Zong X."/>
        </authorList>
    </citation>
    <scope>NUCLEOTIDE SEQUENCE [LARGE SCALE GENOMIC DNA]</scope>
    <source>
        <strain evidence="2 3">cv. Zhongwan 6</strain>
    </source>
</reference>
<dbReference type="Pfam" id="PF10536">
    <property type="entry name" value="PMD"/>
    <property type="match status" value="1"/>
</dbReference>
<feature type="domain" description="Aminotransferase-like plant mobile" evidence="1">
    <location>
        <begin position="15"/>
        <end position="129"/>
    </location>
</feature>
<accession>A0A9D4WXL8</accession>
<organism evidence="2 3">
    <name type="scientific">Pisum sativum</name>
    <name type="common">Garden pea</name>
    <name type="synonym">Lathyrus oleraceus</name>
    <dbReference type="NCBI Taxonomy" id="3888"/>
    <lineage>
        <taxon>Eukaryota</taxon>
        <taxon>Viridiplantae</taxon>
        <taxon>Streptophyta</taxon>
        <taxon>Embryophyta</taxon>
        <taxon>Tracheophyta</taxon>
        <taxon>Spermatophyta</taxon>
        <taxon>Magnoliopsida</taxon>
        <taxon>eudicotyledons</taxon>
        <taxon>Gunneridae</taxon>
        <taxon>Pentapetalae</taxon>
        <taxon>rosids</taxon>
        <taxon>fabids</taxon>
        <taxon>Fabales</taxon>
        <taxon>Fabaceae</taxon>
        <taxon>Papilionoideae</taxon>
        <taxon>50 kb inversion clade</taxon>
        <taxon>NPAAA clade</taxon>
        <taxon>Hologalegina</taxon>
        <taxon>IRL clade</taxon>
        <taxon>Fabeae</taxon>
        <taxon>Lathyrus</taxon>
    </lineage>
</organism>
<name>A0A9D4WXL8_PEA</name>
<sequence length="231" mass="26826">MKLFWFIGYQGFGNGFLWQPYKNSPSFEVCNEKDMWKCYNPCLDEELLSFARCLRACELVGMGCKEKYFSHRVAMQFGMDQDIPGKVAFCKKDPWAIYSQPAASVDTDLFVQLCSSNPGVTSRYYDWWMQLKSNEESDNKRVKFEKHEMEGFDKEDDLLVYEISSSDDEVVENGKILSSNEFGDFTSSNVGEEGEINSQSCDRPFTSDMEFDLEKRIEKLERVMSKLKEAR</sequence>